<evidence type="ECO:0000256" key="6">
    <source>
        <dbReference type="ARBA" id="ARBA00023239"/>
    </source>
</evidence>
<dbReference type="NCBIfam" id="TIGR01182">
    <property type="entry name" value="eda"/>
    <property type="match status" value="1"/>
</dbReference>
<comment type="catalytic activity">
    <reaction evidence="1">
        <text>2-dehydro-3-deoxy-6-phospho-D-gluconate = D-glyceraldehyde 3-phosphate + pyruvate</text>
        <dbReference type="Rhea" id="RHEA:17089"/>
        <dbReference type="ChEBI" id="CHEBI:15361"/>
        <dbReference type="ChEBI" id="CHEBI:57569"/>
        <dbReference type="ChEBI" id="CHEBI:59776"/>
        <dbReference type="EC" id="4.1.2.14"/>
    </reaction>
</comment>
<dbReference type="InterPro" id="IPR013785">
    <property type="entry name" value="Aldolase_TIM"/>
</dbReference>
<dbReference type="RefSeq" id="WP_004014343.1">
    <property type="nucleotide sequence ID" value="NZ_CAMPUA010000006.1"/>
</dbReference>
<keyword evidence="8" id="KW-0119">Carbohydrate metabolism</keyword>
<evidence type="ECO:0000256" key="2">
    <source>
        <dbReference type="ARBA" id="ARBA00004736"/>
    </source>
</evidence>
<reference evidence="9 12" key="1">
    <citation type="submission" date="2019-08" db="EMBL/GenBank/DDBJ databases">
        <title>Comparison of rpoB and gyrB Sequences from Mobiluncus Species and Development of a Multiplex PCR Method for Clinical Detection of Mobiluncus curtisii and Mobiluncus mulieris.</title>
        <authorList>
            <person name="Yang L."/>
            <person name="Shen Y."/>
            <person name="Xu G."/>
            <person name="Shu L.-B."/>
            <person name="Hu J."/>
            <person name="Zhang R."/>
            <person name="Wang Y."/>
            <person name="Zhou H.-W."/>
            <person name="Zhang X."/>
        </authorList>
    </citation>
    <scope>NUCLEOTIDE SEQUENCE [LARGE SCALE GENOMIC DNA]</scope>
    <source>
        <strain evidence="9 12">M26</strain>
    </source>
</reference>
<dbReference type="SUPFAM" id="SSF51569">
    <property type="entry name" value="Aldolase"/>
    <property type="match status" value="1"/>
</dbReference>
<evidence type="ECO:0000313" key="12">
    <source>
        <dbReference type="Proteomes" id="UP001209486"/>
    </source>
</evidence>
<protein>
    <recommendedName>
        <fullName evidence="5">2-dehydro-3-deoxy-phosphogluconate aldolase</fullName>
        <ecNumber evidence="5">4.1.2.14</ecNumber>
    </recommendedName>
</protein>
<dbReference type="Pfam" id="PF01081">
    <property type="entry name" value="Aldolase"/>
    <property type="match status" value="1"/>
</dbReference>
<dbReference type="InterPro" id="IPR000887">
    <property type="entry name" value="Aldlse_KDPG_KHG"/>
</dbReference>
<evidence type="ECO:0000256" key="5">
    <source>
        <dbReference type="ARBA" id="ARBA00013063"/>
    </source>
</evidence>
<accession>A0A2J9KSD7</accession>
<proteinExistence type="inferred from homology"/>
<comment type="similarity">
    <text evidence="3">Belongs to the KHG/KDPG aldolase family.</text>
</comment>
<comment type="caution">
    <text evidence="10">The sequence shown here is derived from an EMBL/GenBank/DDBJ whole genome shotgun (WGS) entry which is preliminary data.</text>
</comment>
<evidence type="ECO:0000313" key="11">
    <source>
        <dbReference type="Proteomes" id="UP000578252"/>
    </source>
</evidence>
<dbReference type="InterPro" id="IPR031337">
    <property type="entry name" value="KDPG/KHG_AS_1"/>
</dbReference>
<dbReference type="Gene3D" id="3.20.20.70">
    <property type="entry name" value="Aldolase class I"/>
    <property type="match status" value="1"/>
</dbReference>
<dbReference type="Proteomes" id="UP001209486">
    <property type="component" value="Unassembled WGS sequence"/>
</dbReference>
<evidence type="ECO:0000256" key="7">
    <source>
        <dbReference type="ARBA" id="ARBA00023270"/>
    </source>
</evidence>
<keyword evidence="7" id="KW-0704">Schiff base</keyword>
<evidence type="ECO:0000256" key="3">
    <source>
        <dbReference type="ARBA" id="ARBA00006906"/>
    </source>
</evidence>
<evidence type="ECO:0000256" key="8">
    <source>
        <dbReference type="ARBA" id="ARBA00023277"/>
    </source>
</evidence>
<dbReference type="InterPro" id="IPR031338">
    <property type="entry name" value="KDPG/KHG_AS_2"/>
</dbReference>
<comment type="pathway">
    <text evidence="2">Carbohydrate acid metabolism; 2-dehydro-3-deoxy-D-gluconate degradation; D-glyceraldehyde 3-phosphate and pyruvate from 2-dehydro-3-deoxy-D-gluconate: step 2/2.</text>
</comment>
<dbReference type="Proteomes" id="UP000578252">
    <property type="component" value="Unassembled WGS sequence"/>
</dbReference>
<evidence type="ECO:0000313" key="10">
    <source>
        <dbReference type="EMBL" id="NMW65604.1"/>
    </source>
</evidence>
<dbReference type="GO" id="GO:0008675">
    <property type="term" value="F:2-dehydro-3-deoxy-phosphogluconate aldolase activity"/>
    <property type="evidence" value="ECO:0007669"/>
    <property type="project" value="UniProtKB-EC"/>
</dbReference>
<organism evidence="10 11">
    <name type="scientific">Mobiluncus mulieris</name>
    <dbReference type="NCBI Taxonomy" id="2052"/>
    <lineage>
        <taxon>Bacteria</taxon>
        <taxon>Bacillati</taxon>
        <taxon>Actinomycetota</taxon>
        <taxon>Actinomycetes</taxon>
        <taxon>Actinomycetales</taxon>
        <taxon>Actinomycetaceae</taxon>
        <taxon>Mobiluncus</taxon>
    </lineage>
</organism>
<dbReference type="EMBL" id="JABCUR010000007">
    <property type="protein sequence ID" value="NMW65604.1"/>
    <property type="molecule type" value="Genomic_DNA"/>
</dbReference>
<evidence type="ECO:0000313" key="9">
    <source>
        <dbReference type="EMBL" id="MCU9968412.1"/>
    </source>
</evidence>
<dbReference type="EMBL" id="VSZY01000003">
    <property type="protein sequence ID" value="MCU9968412.1"/>
    <property type="molecule type" value="Genomic_DNA"/>
</dbReference>
<evidence type="ECO:0000256" key="4">
    <source>
        <dbReference type="ARBA" id="ARBA00011233"/>
    </source>
</evidence>
<dbReference type="CDD" id="cd00452">
    <property type="entry name" value="KDPG_aldolase"/>
    <property type="match status" value="1"/>
</dbReference>
<reference evidence="10 11" key="2">
    <citation type="submission" date="2020-04" db="EMBL/GenBank/DDBJ databases">
        <title>Antimicrobial susceptibility and clonality of vaginal-derived multi-drug resistant Mobiluncus isolates in China.</title>
        <authorList>
            <person name="Zhang X."/>
        </authorList>
    </citation>
    <scope>NUCLEOTIDE SEQUENCE [LARGE SCALE GENOMIC DNA]</scope>
    <source>
        <strain evidence="10 11">13</strain>
    </source>
</reference>
<dbReference type="PANTHER" id="PTHR30246">
    <property type="entry name" value="2-KETO-3-DEOXY-6-PHOSPHOGLUCONATE ALDOLASE"/>
    <property type="match status" value="1"/>
</dbReference>
<comment type="subunit">
    <text evidence="4">Homotrimer.</text>
</comment>
<sequence>MKLESALPLLRQNPIVPVVVLNRVKDAVPTALALLEGGITSAEVTFRTPVAGACIEEIATKVPDITVGAGTVVNKKQAREAINAGAKFLVSPGCCRKVAKVANSLQVPLLPGVASPTDIMHVLDWGVDVVKFFPAVALGGLPLVKAYLGPFPQLKVMPTGGISLDNMGDWLRHPNVPAVGGSWMCAPKLIESGSFSEIVRLSREATEKVKGFRS</sequence>
<name>A0A2J9KSD7_9ACTO</name>
<dbReference type="PANTHER" id="PTHR30246:SF1">
    <property type="entry name" value="2-DEHYDRO-3-DEOXY-6-PHOSPHOGALACTONATE ALDOLASE-RELATED"/>
    <property type="match status" value="1"/>
</dbReference>
<dbReference type="PROSITE" id="PS00160">
    <property type="entry name" value="ALDOLASE_KDPG_KHG_2"/>
    <property type="match status" value="1"/>
</dbReference>
<dbReference type="AlphaFoldDB" id="A0A2J9KSD7"/>
<dbReference type="PROSITE" id="PS00159">
    <property type="entry name" value="ALDOLASE_KDPG_KHG_1"/>
    <property type="match status" value="1"/>
</dbReference>
<gene>
    <name evidence="10" type="primary">eda</name>
    <name evidence="9" type="ORF">FYZ43_03105</name>
    <name evidence="10" type="ORF">HHJ78_08760</name>
</gene>
<evidence type="ECO:0000256" key="1">
    <source>
        <dbReference type="ARBA" id="ARBA00000654"/>
    </source>
</evidence>
<keyword evidence="6 10" id="KW-0456">Lyase</keyword>
<dbReference type="EC" id="4.1.2.14" evidence="5"/>